<protein>
    <submittedName>
        <fullName evidence="3">Universal stress protein</fullName>
    </submittedName>
</protein>
<dbReference type="EMBL" id="JACHVC010000006">
    <property type="protein sequence ID" value="MBC2605339.1"/>
    <property type="molecule type" value="Genomic_DNA"/>
</dbReference>
<dbReference type="RefSeq" id="WP_185659221.1">
    <property type="nucleotide sequence ID" value="NZ_CAWPOO010000006.1"/>
</dbReference>
<dbReference type="Proteomes" id="UP000526501">
    <property type="component" value="Unassembled WGS sequence"/>
</dbReference>
<organism evidence="3 4">
    <name type="scientific">Pelagicoccus albus</name>
    <dbReference type="NCBI Taxonomy" id="415222"/>
    <lineage>
        <taxon>Bacteria</taxon>
        <taxon>Pseudomonadati</taxon>
        <taxon>Verrucomicrobiota</taxon>
        <taxon>Opitutia</taxon>
        <taxon>Puniceicoccales</taxon>
        <taxon>Pelagicoccaceae</taxon>
        <taxon>Pelagicoccus</taxon>
    </lineage>
</organism>
<reference evidence="3 4" key="1">
    <citation type="submission" date="2020-07" db="EMBL/GenBank/DDBJ databases">
        <authorList>
            <person name="Feng X."/>
        </authorList>
    </citation>
    <scope>NUCLEOTIDE SEQUENCE [LARGE SCALE GENOMIC DNA]</scope>
    <source>
        <strain evidence="3 4">JCM23202</strain>
    </source>
</reference>
<comment type="similarity">
    <text evidence="1">Belongs to the universal stress protein A family.</text>
</comment>
<dbReference type="PANTHER" id="PTHR46268:SF15">
    <property type="entry name" value="UNIVERSAL STRESS PROTEIN HP_0031"/>
    <property type="match status" value="1"/>
</dbReference>
<evidence type="ECO:0000313" key="4">
    <source>
        <dbReference type="Proteomes" id="UP000526501"/>
    </source>
</evidence>
<dbReference type="Gene3D" id="3.40.50.12370">
    <property type="match status" value="1"/>
</dbReference>
<accession>A0A7X1B464</accession>
<dbReference type="InterPro" id="IPR006016">
    <property type="entry name" value="UspA"/>
</dbReference>
<proteinExistence type="inferred from homology"/>
<sequence>MKTVLSFTDGSPYAASVYDHSLWAAKQLKSALRIVHTLNPHREKAALADFSGKIGPEAYDSLMDDLVRFDRERARLSQVKGEAILAEALSHAKAGGVEEVDTELRHGLFVDVLEDIQENVDLIVIGKRGQNHAIAMKHLGTNIERTLRVAKCPVLVSARAFKPIKRALLAYDAGPSARKALDYIASNSLFEGVQVDILCVGRETDRTRNEVSDAAEKLRKAGLACESRIIEGEPAKVITSDVDSYGYDLLAMGAYGHSRAKHLLIGSTTATLARDCLVPILMFR</sequence>
<dbReference type="InterPro" id="IPR006015">
    <property type="entry name" value="Universal_stress_UspA"/>
</dbReference>
<comment type="caution">
    <text evidence="3">The sequence shown here is derived from an EMBL/GenBank/DDBJ whole genome shotgun (WGS) entry which is preliminary data.</text>
</comment>
<dbReference type="AlphaFoldDB" id="A0A7X1B464"/>
<feature type="domain" description="UspA" evidence="2">
    <location>
        <begin position="213"/>
        <end position="284"/>
    </location>
</feature>
<dbReference type="SUPFAM" id="SSF52402">
    <property type="entry name" value="Adenine nucleotide alpha hydrolases-like"/>
    <property type="match status" value="2"/>
</dbReference>
<evidence type="ECO:0000256" key="1">
    <source>
        <dbReference type="ARBA" id="ARBA00008791"/>
    </source>
</evidence>
<evidence type="ECO:0000313" key="3">
    <source>
        <dbReference type="EMBL" id="MBC2605339.1"/>
    </source>
</evidence>
<dbReference type="PRINTS" id="PR01438">
    <property type="entry name" value="UNVRSLSTRESS"/>
</dbReference>
<dbReference type="CDD" id="cd00293">
    <property type="entry name" value="USP-like"/>
    <property type="match status" value="2"/>
</dbReference>
<name>A0A7X1B464_9BACT</name>
<evidence type="ECO:0000259" key="2">
    <source>
        <dbReference type="Pfam" id="PF00582"/>
    </source>
</evidence>
<gene>
    <name evidence="3" type="ORF">H5P27_04700</name>
</gene>
<keyword evidence="4" id="KW-1185">Reference proteome</keyword>
<feature type="domain" description="UspA" evidence="2">
    <location>
        <begin position="1"/>
        <end position="156"/>
    </location>
</feature>
<dbReference type="PANTHER" id="PTHR46268">
    <property type="entry name" value="STRESS RESPONSE PROTEIN NHAX"/>
    <property type="match status" value="1"/>
</dbReference>
<dbReference type="Pfam" id="PF00582">
    <property type="entry name" value="Usp"/>
    <property type="match status" value="2"/>
</dbReference>